<proteinExistence type="predicted"/>
<organism evidence="2 3">
    <name type="scientific">Jannaschia pagri</name>
    <dbReference type="NCBI Taxonomy" id="2829797"/>
    <lineage>
        <taxon>Bacteria</taxon>
        <taxon>Pseudomonadati</taxon>
        <taxon>Pseudomonadota</taxon>
        <taxon>Alphaproteobacteria</taxon>
        <taxon>Rhodobacterales</taxon>
        <taxon>Roseobacteraceae</taxon>
        <taxon>Jannaschia</taxon>
    </lineage>
</organism>
<evidence type="ECO:0000256" key="1">
    <source>
        <dbReference type="SAM" id="MobiDB-lite"/>
    </source>
</evidence>
<dbReference type="Pfam" id="PF20112">
    <property type="entry name" value="DUF6502"/>
    <property type="match status" value="1"/>
</dbReference>
<dbReference type="RefSeq" id="WP_220749016.1">
    <property type="nucleotide sequence ID" value="NZ_BPFH01000003.1"/>
</dbReference>
<evidence type="ECO:0000313" key="3">
    <source>
        <dbReference type="Proteomes" id="UP000786693"/>
    </source>
</evidence>
<dbReference type="InterPro" id="IPR045445">
    <property type="entry name" value="DUF6502"/>
</dbReference>
<name>A0ABQ4NM93_9RHOB</name>
<protein>
    <submittedName>
        <fullName evidence="2">Uncharacterized protein</fullName>
    </submittedName>
</protein>
<reference evidence="2 3" key="1">
    <citation type="submission" date="2021-05" db="EMBL/GenBank/DDBJ databases">
        <title>Bacteria Genome sequencing.</title>
        <authorList>
            <person name="Takabe Y."/>
            <person name="Nakajima Y."/>
            <person name="Suzuki S."/>
            <person name="Shiozaki T."/>
        </authorList>
    </citation>
    <scope>NUCLEOTIDE SEQUENCE [LARGE SCALE GENOMIC DNA]</scope>
    <source>
        <strain evidence="2 3">AI_62</strain>
    </source>
</reference>
<dbReference type="Proteomes" id="UP000786693">
    <property type="component" value="Unassembled WGS sequence"/>
</dbReference>
<comment type="caution">
    <text evidence="2">The sequence shown here is derived from an EMBL/GenBank/DDBJ whole genome shotgun (WGS) entry which is preliminary data.</text>
</comment>
<evidence type="ECO:0000313" key="2">
    <source>
        <dbReference type="EMBL" id="GIT95531.1"/>
    </source>
</evidence>
<accession>A0ABQ4NM93</accession>
<gene>
    <name evidence="2" type="ORF">JANAI62_21540</name>
</gene>
<dbReference type="EMBL" id="BPFH01000003">
    <property type="protein sequence ID" value="GIT95531.1"/>
    <property type="molecule type" value="Genomic_DNA"/>
</dbReference>
<keyword evidence="3" id="KW-1185">Reference proteome</keyword>
<sequence length="286" mass="31574">MGDTDPFSKAGAFDRAIRRILRPLVRALISQNVTVTAFYRLVKQTYVEVATEMLGQDGTDSRISVMTGVHRRDVKAFRSLSDTSDQTDQRKASMLSTVVGRWLSSTGYVDADGRPVPIPRNAEAGPSFEALVQSVSRDVRPRTVLDELARQGILTIAEDRVHLLLEGLVAPADMDQRLHFFAHNLGDHVDAAVTNILSDTPPHLERAVFYNALDAEALRDVEAEARAIATDALRRVNAKAAALQTADPTDPEASHRFRFGIFFYSEDETAQTQPAKTEGQEPDDDQ</sequence>
<feature type="region of interest" description="Disordered" evidence="1">
    <location>
        <begin position="266"/>
        <end position="286"/>
    </location>
</feature>